<comment type="caution">
    <text evidence="1">The sequence shown here is derived from an EMBL/GenBank/DDBJ whole genome shotgun (WGS) entry which is preliminary data.</text>
</comment>
<evidence type="ECO:0000313" key="1">
    <source>
        <dbReference type="EMBL" id="MDM8196732.1"/>
    </source>
</evidence>
<evidence type="ECO:0000313" key="2">
    <source>
        <dbReference type="Proteomes" id="UP001529275"/>
    </source>
</evidence>
<accession>A0ABT7UKQ8</accession>
<dbReference type="Proteomes" id="UP001529275">
    <property type="component" value="Unassembled WGS sequence"/>
</dbReference>
<name>A0ABT7UKQ8_9FIRM</name>
<protein>
    <submittedName>
        <fullName evidence="1">Uncharacterized protein</fullName>
    </submittedName>
</protein>
<dbReference type="RefSeq" id="WP_289528179.1">
    <property type="nucleotide sequence ID" value="NZ_JAUDCK010000051.1"/>
</dbReference>
<gene>
    <name evidence="1" type="ORF">QUV98_10425</name>
</gene>
<keyword evidence="2" id="KW-1185">Reference proteome</keyword>
<sequence length="63" mass="7394">MDSKLNVNDFPTSNGISKIPTDLLTKMIKIYNDSIDEEFENRTLEKYKLIKEGKIKTHTEEEF</sequence>
<feature type="non-terminal residue" evidence="1">
    <location>
        <position position="63"/>
    </location>
</feature>
<dbReference type="EMBL" id="JAUDCK010000051">
    <property type="protein sequence ID" value="MDM8196732.1"/>
    <property type="molecule type" value="Genomic_DNA"/>
</dbReference>
<organism evidence="1 2">
    <name type="scientific">Massilimicrobiota timonensis</name>
    <dbReference type="NCBI Taxonomy" id="1776392"/>
    <lineage>
        <taxon>Bacteria</taxon>
        <taxon>Bacillati</taxon>
        <taxon>Bacillota</taxon>
        <taxon>Erysipelotrichia</taxon>
        <taxon>Erysipelotrichales</taxon>
        <taxon>Erysipelotrichaceae</taxon>
        <taxon>Massilimicrobiota</taxon>
    </lineage>
</organism>
<proteinExistence type="predicted"/>
<reference evidence="2" key="1">
    <citation type="submission" date="2023-06" db="EMBL/GenBank/DDBJ databases">
        <title>Identification and characterization of horizontal gene transfer across gut microbiota members of farm animals based on homology search.</title>
        <authorList>
            <person name="Zeman M."/>
            <person name="Kubasova T."/>
            <person name="Jahodarova E."/>
            <person name="Nykrynova M."/>
            <person name="Rychlik I."/>
        </authorList>
    </citation>
    <scope>NUCLEOTIDE SEQUENCE [LARGE SCALE GENOMIC DNA]</scope>
    <source>
        <strain evidence="2">ET341</strain>
    </source>
</reference>